<dbReference type="Gene3D" id="1.20.1510.10">
    <property type="entry name" value="Cation efflux protein transmembrane domain"/>
    <property type="match status" value="1"/>
</dbReference>
<comment type="subcellular location">
    <subcellularLocation>
        <location evidence="1">Membrane</location>
        <topology evidence="1">Multi-pass membrane protein</topology>
    </subcellularLocation>
</comment>
<reference evidence="6 7" key="1">
    <citation type="submission" date="2018-11" db="EMBL/GenBank/DDBJ databases">
        <authorList>
            <consortium name="Pathogen Informatics"/>
        </authorList>
    </citation>
    <scope>NUCLEOTIDE SEQUENCE [LARGE SCALE GENOMIC DNA]</scope>
</reference>
<dbReference type="PANTHER" id="PTHR43840:SF17">
    <property type="entry name" value="CATION EFFLUX PROTEIN CYTOPLASMIC DOMAIN-CONTAINING PROTEIN"/>
    <property type="match status" value="1"/>
</dbReference>
<keyword evidence="2" id="KW-0813">Transport</keyword>
<evidence type="ECO:0000256" key="1">
    <source>
        <dbReference type="ARBA" id="ARBA00004141"/>
    </source>
</evidence>
<keyword evidence="4" id="KW-1133">Transmembrane helix</keyword>
<sequence>MFTGSGIKAILMVICYKRGTASSKVLAMDMRNDIVTSLVAVVCATIGDKFWIYADPVGAIIVWLVLNNAGCITKCY</sequence>
<dbReference type="GO" id="GO:0016020">
    <property type="term" value="C:membrane"/>
    <property type="evidence" value="ECO:0007669"/>
    <property type="project" value="UniProtKB-SubCell"/>
</dbReference>
<name>A0A3P6T8Y2_CYLGO</name>
<dbReference type="InterPro" id="IPR027469">
    <property type="entry name" value="Cation_efflux_TMD_sf"/>
</dbReference>
<keyword evidence="5" id="KW-0472">Membrane</keyword>
<keyword evidence="7" id="KW-1185">Reference proteome</keyword>
<dbReference type="Proteomes" id="UP000271889">
    <property type="component" value="Unassembled WGS sequence"/>
</dbReference>
<evidence type="ECO:0000313" key="7">
    <source>
        <dbReference type="Proteomes" id="UP000271889"/>
    </source>
</evidence>
<gene>
    <name evidence="6" type="ORF">CGOC_LOCUS8323</name>
</gene>
<evidence type="ECO:0000256" key="4">
    <source>
        <dbReference type="ARBA" id="ARBA00022989"/>
    </source>
</evidence>
<dbReference type="SUPFAM" id="SSF161111">
    <property type="entry name" value="Cation efflux protein transmembrane domain-like"/>
    <property type="match status" value="1"/>
</dbReference>
<dbReference type="AlphaFoldDB" id="A0A3P6T8Y2"/>
<organism evidence="6 7">
    <name type="scientific">Cylicostephanus goldi</name>
    <name type="common">Nematode worm</name>
    <dbReference type="NCBI Taxonomy" id="71465"/>
    <lineage>
        <taxon>Eukaryota</taxon>
        <taxon>Metazoa</taxon>
        <taxon>Ecdysozoa</taxon>
        <taxon>Nematoda</taxon>
        <taxon>Chromadorea</taxon>
        <taxon>Rhabditida</taxon>
        <taxon>Rhabditina</taxon>
        <taxon>Rhabditomorpha</taxon>
        <taxon>Strongyloidea</taxon>
        <taxon>Strongylidae</taxon>
        <taxon>Cylicostephanus</taxon>
    </lineage>
</organism>
<evidence type="ECO:0000256" key="3">
    <source>
        <dbReference type="ARBA" id="ARBA00022692"/>
    </source>
</evidence>
<evidence type="ECO:0000256" key="5">
    <source>
        <dbReference type="ARBA" id="ARBA00023136"/>
    </source>
</evidence>
<accession>A0A3P6T8Y2</accession>
<dbReference type="OrthoDB" id="78296at2759"/>
<protein>
    <submittedName>
        <fullName evidence="6">Uncharacterized protein</fullName>
    </submittedName>
</protein>
<dbReference type="InterPro" id="IPR050291">
    <property type="entry name" value="CDF_Transporter"/>
</dbReference>
<dbReference type="GO" id="GO:0008324">
    <property type="term" value="F:monoatomic cation transmembrane transporter activity"/>
    <property type="evidence" value="ECO:0007669"/>
    <property type="project" value="TreeGrafter"/>
</dbReference>
<dbReference type="PANTHER" id="PTHR43840">
    <property type="entry name" value="MITOCHONDRIAL METAL TRANSPORTER 1-RELATED"/>
    <property type="match status" value="1"/>
</dbReference>
<keyword evidence="3" id="KW-0812">Transmembrane</keyword>
<evidence type="ECO:0000313" key="6">
    <source>
        <dbReference type="EMBL" id="VDK84596.1"/>
    </source>
</evidence>
<proteinExistence type="predicted"/>
<evidence type="ECO:0000256" key="2">
    <source>
        <dbReference type="ARBA" id="ARBA00022448"/>
    </source>
</evidence>
<dbReference type="EMBL" id="UYRV01030309">
    <property type="protein sequence ID" value="VDK84596.1"/>
    <property type="molecule type" value="Genomic_DNA"/>
</dbReference>